<dbReference type="GO" id="GO:0006556">
    <property type="term" value="P:S-adenosylmethionine biosynthetic process"/>
    <property type="evidence" value="ECO:0007669"/>
    <property type="project" value="UniProtKB-UniPathway"/>
</dbReference>
<accession>A0A5S6QL42</accession>
<dbReference type="InterPro" id="IPR022631">
    <property type="entry name" value="ADOMET_SYNTHASE_CS"/>
</dbReference>
<dbReference type="STRING" id="70415.A0A5S6QL42"/>
<dbReference type="UniPathway" id="UPA00315">
    <property type="reaction ID" value="UER00080"/>
</dbReference>
<keyword evidence="5 11" id="KW-0479">Metal-binding</keyword>
<dbReference type="GO" id="GO:0004478">
    <property type="term" value="F:methionine adenosyltransferase activity"/>
    <property type="evidence" value="ECO:0007669"/>
    <property type="project" value="UniProtKB-EC"/>
</dbReference>
<dbReference type="Gene3D" id="3.30.300.10">
    <property type="match status" value="3"/>
</dbReference>
<evidence type="ECO:0000259" key="15">
    <source>
        <dbReference type="Pfam" id="PF02773"/>
    </source>
</evidence>
<dbReference type="InterPro" id="IPR022636">
    <property type="entry name" value="S-AdoMet_synthetase_sfam"/>
</dbReference>
<keyword evidence="3 11" id="KW-0554">One-carbon metabolism</keyword>
<comment type="catalytic activity">
    <reaction evidence="10 11">
        <text>L-methionine + ATP + H2O = S-adenosyl-L-methionine + phosphate + diphosphate</text>
        <dbReference type="Rhea" id="RHEA:21080"/>
        <dbReference type="ChEBI" id="CHEBI:15377"/>
        <dbReference type="ChEBI" id="CHEBI:30616"/>
        <dbReference type="ChEBI" id="CHEBI:33019"/>
        <dbReference type="ChEBI" id="CHEBI:43474"/>
        <dbReference type="ChEBI" id="CHEBI:57844"/>
        <dbReference type="ChEBI" id="CHEBI:59789"/>
        <dbReference type="EC" id="2.5.1.6"/>
    </reaction>
</comment>
<keyword evidence="4 11" id="KW-0808">Transferase</keyword>
<dbReference type="PIRSF" id="PIRSF000497">
    <property type="entry name" value="MAT"/>
    <property type="match status" value="1"/>
</dbReference>
<evidence type="ECO:0000256" key="9">
    <source>
        <dbReference type="ARBA" id="ARBA00022958"/>
    </source>
</evidence>
<sequence length="425" mass="46253">MTTGSLPQDNDERTDRADQRRIAQCGSDGEESFLFTSESVGVGHPDKLCDIVCDAILDAHLALDPLAKVSCEAAAKTGMIMLLGKIESTARVDYEQVARNTILNIGYDDSSKGFDGRTCNVLLAITHNSSSSQNGPTRGNEEVKVTASEQGLMFGYATDETPECMPLTLLLAHKLTARYQMLREAMALPWARPDAKSQVTVAYKFENGACIPLRVHSIVMSVQHSPDISLEKLRKQLLEEVVLPVCPAQYIDDETQFHLNPCGTFWHGGPMGDAGLTGRKIIVDTYGGWGAHGGGSFSGKDPSKMDRSAAYAARWIAKSLVRAGLCRRVLIQIAYGIGSAEPVSLTVFSYGTSILSEAELLDVVNSNFNLRAGLIISELNLRRPIYKATATNGHFGHEDFPWEKAKKLLIPPHIASKIRSSVANQ</sequence>
<evidence type="ECO:0000259" key="14">
    <source>
        <dbReference type="Pfam" id="PF02772"/>
    </source>
</evidence>
<dbReference type="InterPro" id="IPR022630">
    <property type="entry name" value="S-AdoMet_synt_C"/>
</dbReference>
<dbReference type="WBParaSite" id="TMUE_2000007592.1">
    <property type="protein sequence ID" value="TMUE_2000007592.1"/>
    <property type="gene ID" value="WBGene00295029"/>
</dbReference>
<dbReference type="GO" id="GO:0005524">
    <property type="term" value="F:ATP binding"/>
    <property type="evidence" value="ECO:0007669"/>
    <property type="project" value="UniProtKB-KW"/>
</dbReference>
<dbReference type="GO" id="GO:0046872">
    <property type="term" value="F:metal ion binding"/>
    <property type="evidence" value="ECO:0007669"/>
    <property type="project" value="UniProtKB-KW"/>
</dbReference>
<dbReference type="Pfam" id="PF00438">
    <property type="entry name" value="S-AdoMet_synt_N"/>
    <property type="match status" value="1"/>
</dbReference>
<evidence type="ECO:0000256" key="10">
    <source>
        <dbReference type="ARBA" id="ARBA00048344"/>
    </source>
</evidence>
<evidence type="ECO:0000256" key="11">
    <source>
        <dbReference type="RuleBase" id="RU000541"/>
    </source>
</evidence>
<dbReference type="FunFam" id="3.30.300.10:FF:000003">
    <property type="entry name" value="S-adenosylmethionine synthase"/>
    <property type="match status" value="1"/>
</dbReference>
<feature type="domain" description="S-adenosylmethionine synthetase central" evidence="14">
    <location>
        <begin position="145"/>
        <end position="265"/>
    </location>
</feature>
<evidence type="ECO:0000256" key="4">
    <source>
        <dbReference type="ARBA" id="ARBA00022679"/>
    </source>
</evidence>
<dbReference type="PROSITE" id="PS00377">
    <property type="entry name" value="ADOMET_SYNTHASE_2"/>
    <property type="match status" value="1"/>
</dbReference>
<dbReference type="Proteomes" id="UP000046395">
    <property type="component" value="Unassembled WGS sequence"/>
</dbReference>
<evidence type="ECO:0000256" key="12">
    <source>
        <dbReference type="RuleBase" id="RU004462"/>
    </source>
</evidence>
<dbReference type="CDD" id="cd18079">
    <property type="entry name" value="S-AdoMet_synt"/>
    <property type="match status" value="1"/>
</dbReference>
<evidence type="ECO:0000256" key="8">
    <source>
        <dbReference type="ARBA" id="ARBA00022842"/>
    </source>
</evidence>
<comment type="cofactor">
    <cofactor evidence="11">
        <name>K(+)</name>
        <dbReference type="ChEBI" id="CHEBI:29103"/>
    </cofactor>
    <text evidence="11">Binds 1 potassium ion per subunit. The potassium ion interacts primarily with the substrate.</text>
</comment>
<evidence type="ECO:0000256" key="3">
    <source>
        <dbReference type="ARBA" id="ARBA00022563"/>
    </source>
</evidence>
<reference evidence="17" key="1">
    <citation type="submission" date="2019-12" db="UniProtKB">
        <authorList>
            <consortium name="WormBaseParasite"/>
        </authorList>
    </citation>
    <scope>IDENTIFICATION</scope>
</reference>
<proteinExistence type="inferred from homology"/>
<evidence type="ECO:0000313" key="17">
    <source>
        <dbReference type="WBParaSite" id="TMUE_2000007592.1"/>
    </source>
</evidence>
<dbReference type="Pfam" id="PF02773">
    <property type="entry name" value="S-AdoMet_synt_C"/>
    <property type="match status" value="1"/>
</dbReference>
<evidence type="ECO:0000256" key="1">
    <source>
        <dbReference type="ARBA" id="ARBA00005224"/>
    </source>
</evidence>
<dbReference type="InterPro" id="IPR002133">
    <property type="entry name" value="S-AdoMet_synthetase"/>
</dbReference>
<keyword evidence="16" id="KW-1185">Reference proteome</keyword>
<dbReference type="FunFam" id="3.30.300.10:FF:000004">
    <property type="entry name" value="S-adenosylmethionine synthase"/>
    <property type="match status" value="1"/>
</dbReference>
<comment type="cofactor">
    <cofactor evidence="11">
        <name>Mg(2+)</name>
        <dbReference type="ChEBI" id="CHEBI:18420"/>
    </cofactor>
    <text evidence="11">Binds 2 magnesium ions per subunit. The magnesium ions interact primarily with the substrate.</text>
</comment>
<dbReference type="NCBIfam" id="TIGR01034">
    <property type="entry name" value="metK"/>
    <property type="match status" value="1"/>
</dbReference>
<comment type="pathway">
    <text evidence="1 11">Amino-acid biosynthesis; S-adenosyl-L-methionine biosynthesis; S-adenosyl-L-methionine from L-methionine: step 1/1.</text>
</comment>
<comment type="similarity">
    <text evidence="2 12">Belongs to the AdoMet synthase family.</text>
</comment>
<protein>
    <recommendedName>
        <fullName evidence="11">S-adenosylmethionine synthase</fullName>
        <ecNumber evidence="11">2.5.1.6</ecNumber>
    </recommendedName>
</protein>
<evidence type="ECO:0000256" key="5">
    <source>
        <dbReference type="ARBA" id="ARBA00022723"/>
    </source>
</evidence>
<organism evidence="16 17">
    <name type="scientific">Trichuris muris</name>
    <name type="common">Mouse whipworm</name>
    <dbReference type="NCBI Taxonomy" id="70415"/>
    <lineage>
        <taxon>Eukaryota</taxon>
        <taxon>Metazoa</taxon>
        <taxon>Ecdysozoa</taxon>
        <taxon>Nematoda</taxon>
        <taxon>Enoplea</taxon>
        <taxon>Dorylaimia</taxon>
        <taxon>Trichinellida</taxon>
        <taxon>Trichuridae</taxon>
        <taxon>Trichuris</taxon>
    </lineage>
</organism>
<dbReference type="SUPFAM" id="SSF55973">
    <property type="entry name" value="S-adenosylmethionine synthetase"/>
    <property type="match status" value="3"/>
</dbReference>
<evidence type="ECO:0000259" key="13">
    <source>
        <dbReference type="Pfam" id="PF00438"/>
    </source>
</evidence>
<dbReference type="GO" id="GO:0006730">
    <property type="term" value="P:one-carbon metabolic process"/>
    <property type="evidence" value="ECO:0007669"/>
    <property type="project" value="UniProtKB-KW"/>
</dbReference>
<dbReference type="EC" id="2.5.1.6" evidence="11"/>
<keyword evidence="6 11" id="KW-0547">Nucleotide-binding</keyword>
<keyword evidence="7 11" id="KW-0067">ATP-binding</keyword>
<dbReference type="PANTHER" id="PTHR11964">
    <property type="entry name" value="S-ADENOSYLMETHIONINE SYNTHETASE"/>
    <property type="match status" value="1"/>
</dbReference>
<evidence type="ECO:0000256" key="6">
    <source>
        <dbReference type="ARBA" id="ARBA00022741"/>
    </source>
</evidence>
<dbReference type="InterPro" id="IPR022628">
    <property type="entry name" value="S-AdoMet_synt_N"/>
</dbReference>
<evidence type="ECO:0000256" key="7">
    <source>
        <dbReference type="ARBA" id="ARBA00022840"/>
    </source>
</evidence>
<feature type="domain" description="S-adenosylmethionine synthetase C-terminal" evidence="15">
    <location>
        <begin position="268"/>
        <end position="404"/>
    </location>
</feature>
<dbReference type="Pfam" id="PF02772">
    <property type="entry name" value="S-AdoMet_synt_M"/>
    <property type="match status" value="1"/>
</dbReference>
<feature type="domain" description="S-adenosylmethionine synthetase N-terminal" evidence="13">
    <location>
        <begin position="33"/>
        <end position="129"/>
    </location>
</feature>
<keyword evidence="9 11" id="KW-0630">Potassium</keyword>
<evidence type="ECO:0000313" key="16">
    <source>
        <dbReference type="Proteomes" id="UP000046395"/>
    </source>
</evidence>
<comment type="function">
    <text evidence="11">Catalyzes the formation of S-adenosylmethionine from methionine and ATP.</text>
</comment>
<keyword evidence="8 11" id="KW-0460">Magnesium</keyword>
<evidence type="ECO:0000256" key="2">
    <source>
        <dbReference type="ARBA" id="ARBA00009685"/>
    </source>
</evidence>
<dbReference type="InterPro" id="IPR022629">
    <property type="entry name" value="S-AdoMet_synt_central"/>
</dbReference>
<dbReference type="AlphaFoldDB" id="A0A5S6QL42"/>
<name>A0A5S6QL42_TRIMR</name>